<feature type="transmembrane region" description="Helical" evidence="2">
    <location>
        <begin position="522"/>
        <end position="544"/>
    </location>
</feature>
<name>A0A3P3YEL0_PLABS</name>
<keyword evidence="4" id="KW-0496">Mitochondrion</keyword>
<dbReference type="SUPFAM" id="SSF53474">
    <property type="entry name" value="alpha/beta-Hydrolases"/>
    <property type="match status" value="1"/>
</dbReference>
<feature type="domain" description="Alpha/beta hydrolase fold-3" evidence="3">
    <location>
        <begin position="464"/>
        <end position="523"/>
    </location>
</feature>
<dbReference type="GO" id="GO:0019433">
    <property type="term" value="P:triglyceride catabolic process"/>
    <property type="evidence" value="ECO:0007669"/>
    <property type="project" value="TreeGrafter"/>
</dbReference>
<sequence length="564" mass="61615">MASRPAPRHRRSASTARPERHNDCVFTSQTWARHATKELLRASTAVDNVCHAIVTARTAYGDGDILDELRRLALTVAVLERSLFAYADRIRIHSTAPKASSWLRRLFRRSSLFSLDVTWTGFAILLGSPLCIISILHARMRQARFRLLRELHLQLRLLQQLWSMAVEHLDEPRAGAGVPISRWTLDYVPPIGISYAEVSRSLWFLSYMLNVFYASASVWSSTSSCRWYGVPMALAAGATFGMCPQWAASVARDFLSSPRLRDVKCEWAVADAWLTKRLSPVFLSISGNAKSLDLNRFLHYKVPSGQDIRLRCLRQRGGSSMIGDMAQNLARFGSELSPIVLVVRSGSWVSNVVAADIGFLCTWAHTTGALVVAAEFPMEADHAFPDAVCDAFETYKWIVGGGLGFVPPRVVLVGDGAGGTLAASLCIQASLRCVRRPDRLILLYPALNSKAIFIPCNSSVELDFSVAPMSAPDRLLASFPPTSIVCGAIDPLVDDSIDFAHRLSSVGVFCQLKVYSKLIHGFLGFAALLPAAAGAVDLVGQWLLTGLNSRNSAGGGLVTDKVIP</sequence>
<feature type="domain" description="Alpha/beta hydrolase fold-3" evidence="3">
    <location>
        <begin position="341"/>
        <end position="448"/>
    </location>
</feature>
<dbReference type="PANTHER" id="PTHR23025:SF3">
    <property type="entry name" value="HORMONE-SENSITIVE LIPASE"/>
    <property type="match status" value="1"/>
</dbReference>
<dbReference type="Pfam" id="PF07859">
    <property type="entry name" value="Abhydrolase_3"/>
    <property type="match status" value="2"/>
</dbReference>
<evidence type="ECO:0000259" key="3">
    <source>
        <dbReference type="Pfam" id="PF07859"/>
    </source>
</evidence>
<keyword evidence="2" id="KW-0812">Transmembrane</keyword>
<dbReference type="GO" id="GO:0005829">
    <property type="term" value="C:cytosol"/>
    <property type="evidence" value="ECO:0007669"/>
    <property type="project" value="TreeGrafter"/>
</dbReference>
<dbReference type="Gene3D" id="3.40.50.1820">
    <property type="entry name" value="alpha/beta hydrolase"/>
    <property type="match status" value="1"/>
</dbReference>
<dbReference type="AlphaFoldDB" id="A0A3P3YEL0"/>
<geneLocation type="mitochondrion" evidence="4"/>
<accession>A0A3P3YEL0</accession>
<gene>
    <name evidence="4" type="ORF">PLBR_LOCUS5838</name>
</gene>
<dbReference type="EMBL" id="OVEO01000010">
    <property type="protein sequence ID" value="SPQ98623.1"/>
    <property type="molecule type" value="Genomic_DNA"/>
</dbReference>
<reference evidence="4 5" key="1">
    <citation type="submission" date="2018-03" db="EMBL/GenBank/DDBJ databases">
        <authorList>
            <person name="Fogelqvist J."/>
        </authorList>
    </citation>
    <scope>NUCLEOTIDE SEQUENCE [LARGE SCALE GENOMIC DNA]</scope>
</reference>
<keyword evidence="2" id="KW-1133">Transmembrane helix</keyword>
<evidence type="ECO:0000313" key="4">
    <source>
        <dbReference type="EMBL" id="SPQ98623.1"/>
    </source>
</evidence>
<proteinExistence type="predicted"/>
<organism evidence="4 5">
    <name type="scientific">Plasmodiophora brassicae</name>
    <name type="common">Clubroot disease agent</name>
    <dbReference type="NCBI Taxonomy" id="37360"/>
    <lineage>
        <taxon>Eukaryota</taxon>
        <taxon>Sar</taxon>
        <taxon>Rhizaria</taxon>
        <taxon>Endomyxa</taxon>
        <taxon>Phytomyxea</taxon>
        <taxon>Plasmodiophorida</taxon>
        <taxon>Plasmodiophoridae</taxon>
        <taxon>Plasmodiophora</taxon>
    </lineage>
</organism>
<feature type="transmembrane region" description="Helical" evidence="2">
    <location>
        <begin position="117"/>
        <end position="138"/>
    </location>
</feature>
<protein>
    <recommendedName>
        <fullName evidence="3">Alpha/beta hydrolase fold-3 domain-containing protein</fullName>
    </recommendedName>
</protein>
<dbReference type="InterPro" id="IPR029058">
    <property type="entry name" value="AB_hydrolase_fold"/>
</dbReference>
<dbReference type="GO" id="GO:0004771">
    <property type="term" value="F:sterol ester esterase activity"/>
    <property type="evidence" value="ECO:0007669"/>
    <property type="project" value="TreeGrafter"/>
</dbReference>
<dbReference type="PANTHER" id="PTHR23025">
    <property type="entry name" value="TRIACYLGLYCEROL LIPASE"/>
    <property type="match status" value="1"/>
</dbReference>
<dbReference type="Proteomes" id="UP000290189">
    <property type="component" value="Unassembled WGS sequence"/>
</dbReference>
<dbReference type="InterPro" id="IPR013094">
    <property type="entry name" value="AB_hydrolase_3"/>
</dbReference>
<feature type="compositionally biased region" description="Basic residues" evidence="1">
    <location>
        <begin position="1"/>
        <end position="12"/>
    </location>
</feature>
<dbReference type="GO" id="GO:0004806">
    <property type="term" value="F:triacylglycerol lipase activity"/>
    <property type="evidence" value="ECO:0007669"/>
    <property type="project" value="TreeGrafter"/>
</dbReference>
<evidence type="ECO:0000256" key="1">
    <source>
        <dbReference type="SAM" id="MobiDB-lite"/>
    </source>
</evidence>
<evidence type="ECO:0000256" key="2">
    <source>
        <dbReference type="SAM" id="Phobius"/>
    </source>
</evidence>
<keyword evidence="2" id="KW-0472">Membrane</keyword>
<feature type="region of interest" description="Disordered" evidence="1">
    <location>
        <begin position="1"/>
        <end position="20"/>
    </location>
</feature>
<evidence type="ECO:0000313" key="5">
    <source>
        <dbReference type="Proteomes" id="UP000290189"/>
    </source>
</evidence>